<reference evidence="2 3" key="1">
    <citation type="journal article" date="2017" name="Int. J. Syst. Evol. Microbiol.">
        <title>Bacillus mangrovi sp. nov., isolated from a sediment sample from a mangrove forest.</title>
        <authorList>
            <person name="Gupta V."/>
            <person name="Singh P.K."/>
            <person name="Korpole S."/>
            <person name="Tanuku N.R.S."/>
            <person name="Pinnaka A.K."/>
        </authorList>
    </citation>
    <scope>NUCLEOTIDE SEQUENCE [LARGE SCALE GENOMIC DNA]</scope>
    <source>
        <strain evidence="2 3">KCTC 33872</strain>
    </source>
</reference>
<dbReference type="InterPro" id="IPR055171">
    <property type="entry name" value="GT-D-like"/>
</dbReference>
<organism evidence="2 3">
    <name type="scientific">Metabacillus mangrovi</name>
    <dbReference type="NCBI Taxonomy" id="1491830"/>
    <lineage>
        <taxon>Bacteria</taxon>
        <taxon>Bacillati</taxon>
        <taxon>Bacillota</taxon>
        <taxon>Bacilli</taxon>
        <taxon>Bacillales</taxon>
        <taxon>Bacillaceae</taxon>
        <taxon>Metabacillus</taxon>
    </lineage>
</organism>
<accession>A0A7X2V3I8</accession>
<dbReference type="AlphaFoldDB" id="A0A7X2V3I8"/>
<comment type="caution">
    <text evidence="2">The sequence shown here is derived from an EMBL/GenBank/DDBJ whole genome shotgun (WGS) entry which is preliminary data.</text>
</comment>
<dbReference type="NCBIfam" id="NF040628">
    <property type="entry name" value="GT-D_rel"/>
    <property type="match status" value="1"/>
</dbReference>
<sequence length="289" mass="32249">MYHFTESQLKRMALMGYPNLNITDDAYYSGGEYLVEKQVGDSMLLPYSAEEIIAAGAESLKEDLIHLRRGAEVKEQILTSLKEGTGCSITRMGDGPLGFLAHDHLIPAQVMKNDPYFQFLDFAGVKVPDHRNRDLLTEYITKTDYLGVPVRRLPVFQSLFIRLAKFHNWPLKKMNLTHSNINLELNELGTYSEILKKHRVLLIGNRMGEVKEFFERLGFHNIAGTVRVEGLENVHKAIDEASRYSFDAAFAAAGISASVICVELAKAKKTAIDFGQLADGLISGRAVVG</sequence>
<dbReference type="InterPro" id="IPR049785">
    <property type="entry name" value="GT-D-like_firm"/>
</dbReference>
<dbReference type="EMBL" id="WMIB01000001">
    <property type="protein sequence ID" value="MTH52051.1"/>
    <property type="molecule type" value="Genomic_DNA"/>
</dbReference>
<dbReference type="RefSeq" id="WP_155110595.1">
    <property type="nucleotide sequence ID" value="NZ_WMIB01000001.1"/>
</dbReference>
<protein>
    <recommendedName>
        <fullName evidence="1">GT-D fold-like domain-containing protein</fullName>
    </recommendedName>
</protein>
<feature type="domain" description="GT-D fold-like" evidence="1">
    <location>
        <begin position="71"/>
        <end position="279"/>
    </location>
</feature>
<dbReference type="Pfam" id="PF22882">
    <property type="entry name" value="GT-D-like"/>
    <property type="match status" value="1"/>
</dbReference>
<evidence type="ECO:0000259" key="1">
    <source>
        <dbReference type="Pfam" id="PF22882"/>
    </source>
</evidence>
<proteinExistence type="predicted"/>
<evidence type="ECO:0000313" key="3">
    <source>
        <dbReference type="Proteomes" id="UP000434639"/>
    </source>
</evidence>
<dbReference type="OrthoDB" id="2655332at2"/>
<evidence type="ECO:0000313" key="2">
    <source>
        <dbReference type="EMBL" id="MTH52051.1"/>
    </source>
</evidence>
<gene>
    <name evidence="2" type="ORF">GKZ89_01435</name>
</gene>
<keyword evidence="3" id="KW-1185">Reference proteome</keyword>
<name>A0A7X2V3I8_9BACI</name>
<dbReference type="Proteomes" id="UP000434639">
    <property type="component" value="Unassembled WGS sequence"/>
</dbReference>